<name>A0ABV7VJN4_9PROT</name>
<dbReference type="Proteomes" id="UP001595711">
    <property type="component" value="Unassembled WGS sequence"/>
</dbReference>
<dbReference type="EMBL" id="JBHRYJ010000004">
    <property type="protein sequence ID" value="MFC3677419.1"/>
    <property type="molecule type" value="Genomic_DNA"/>
</dbReference>
<evidence type="ECO:0000313" key="1">
    <source>
        <dbReference type="EMBL" id="MFC3677419.1"/>
    </source>
</evidence>
<organism evidence="1 2">
    <name type="scientific">Ferrovibrio xuzhouensis</name>
    <dbReference type="NCBI Taxonomy" id="1576914"/>
    <lineage>
        <taxon>Bacteria</taxon>
        <taxon>Pseudomonadati</taxon>
        <taxon>Pseudomonadota</taxon>
        <taxon>Alphaproteobacteria</taxon>
        <taxon>Rhodospirillales</taxon>
        <taxon>Rhodospirillaceae</taxon>
        <taxon>Ferrovibrio</taxon>
    </lineage>
</organism>
<protein>
    <recommendedName>
        <fullName evidence="3">Phage protein D</fullName>
    </recommendedName>
</protein>
<keyword evidence="2" id="KW-1185">Reference proteome</keyword>
<evidence type="ECO:0008006" key="3">
    <source>
        <dbReference type="Google" id="ProtNLM"/>
    </source>
</evidence>
<evidence type="ECO:0000313" key="2">
    <source>
        <dbReference type="Proteomes" id="UP001595711"/>
    </source>
</evidence>
<dbReference type="RefSeq" id="WP_379728959.1">
    <property type="nucleotide sequence ID" value="NZ_JBHRYJ010000004.1"/>
</dbReference>
<reference evidence="2" key="1">
    <citation type="journal article" date="2019" name="Int. J. Syst. Evol. Microbiol.">
        <title>The Global Catalogue of Microorganisms (GCM) 10K type strain sequencing project: providing services to taxonomists for standard genome sequencing and annotation.</title>
        <authorList>
            <consortium name="The Broad Institute Genomics Platform"/>
            <consortium name="The Broad Institute Genome Sequencing Center for Infectious Disease"/>
            <person name="Wu L."/>
            <person name="Ma J."/>
        </authorList>
    </citation>
    <scope>NUCLEOTIDE SEQUENCE [LARGE SCALE GENOMIC DNA]</scope>
    <source>
        <strain evidence="2">KCTC 42182</strain>
    </source>
</reference>
<gene>
    <name evidence="1" type="ORF">ACFOOQ_17835</name>
</gene>
<proteinExistence type="predicted"/>
<sequence length="382" mass="40700">MTAARGITMTVLAGPSVPKPLLPATVDLLESVEITEAMEGRSGFQLVFGASRGSPFDLIDYPLLKERSLAPWSRVVVLVTFNAVPTVLIDGLITRQELQPSQGDGSARLVLTGEDLSVAMDREAKTAAHPAQSENVIASKIILSYGRYGILPQVMPPPVIVVPPPTQRMPMQHDTDLGYLLTMAARFGYVFQVRPGRVPLSNIAYWGPPRLIGLPQPALTVAMSGETNVDSISFRTDALAAAATAGQIMDPATNKASSIAVTKASWPALGRTPALQAWGSDGRQALLDGAEGLTYAQARALAQGRTDSSSQRTMIAEGELDALAYGNILRAAGLVGVRGVGRTYDGDYYVAEVTHQLARGSFRQKFRLNRGGIAALKPLVRP</sequence>
<accession>A0ABV7VJN4</accession>
<comment type="caution">
    <text evidence="1">The sequence shown here is derived from an EMBL/GenBank/DDBJ whole genome shotgun (WGS) entry which is preliminary data.</text>
</comment>